<dbReference type="PANTHER" id="PTHR43667:SF1">
    <property type="entry name" value="CYCLOPROPANE-FATTY-ACYL-PHOSPHOLIPID SYNTHASE"/>
    <property type="match status" value="1"/>
</dbReference>
<comment type="similarity">
    <text evidence="1">Belongs to the CFA/CMAS family.</text>
</comment>
<evidence type="ECO:0000313" key="8">
    <source>
        <dbReference type="Proteomes" id="UP000199417"/>
    </source>
</evidence>
<reference evidence="7 8" key="1">
    <citation type="submission" date="2016-10" db="EMBL/GenBank/DDBJ databases">
        <authorList>
            <person name="de Groot N.N."/>
        </authorList>
    </citation>
    <scope>NUCLEOTIDE SEQUENCE [LARGE SCALE GENOMIC DNA]</scope>
    <source>
        <strain evidence="7 8">JCM 11308</strain>
    </source>
</reference>
<dbReference type="InterPro" id="IPR050723">
    <property type="entry name" value="CFA/CMAS"/>
</dbReference>
<dbReference type="EMBL" id="FNAB01000005">
    <property type="protein sequence ID" value="SDD63627.1"/>
    <property type="molecule type" value="Genomic_DNA"/>
</dbReference>
<dbReference type="CDD" id="cd02440">
    <property type="entry name" value="AdoMet_MTases"/>
    <property type="match status" value="1"/>
</dbReference>
<dbReference type="PANTHER" id="PTHR43667">
    <property type="entry name" value="CYCLOPROPANE-FATTY-ACYL-PHOSPHOLIPID SYNTHASE"/>
    <property type="match status" value="1"/>
</dbReference>
<evidence type="ECO:0000256" key="2">
    <source>
        <dbReference type="ARBA" id="ARBA00022603"/>
    </source>
</evidence>
<dbReference type="STRING" id="168276.SAMN05444580_105323"/>
<dbReference type="SUPFAM" id="SSF53335">
    <property type="entry name" value="S-adenosyl-L-methionine-dependent methyltransferases"/>
    <property type="match status" value="1"/>
</dbReference>
<dbReference type="Gene3D" id="3.40.50.150">
    <property type="entry name" value="Vaccinia Virus protein VP39"/>
    <property type="match status" value="1"/>
</dbReference>
<sequence>MLSSTVFASRSAAPQLLSVFESVAGAPLPVRVRCWDGSVAGPESAAVTVTFRNRRALRRILWSPNELGLGRAYVAGDLEITGDLFALLEDPDVIGRVARRDLRTLGWRELAGHTGTFVRLGALGPRPKPPAEELIRRRGAKHSKARDAEVVSRHYDVGNDFYRLLLGPSMVYSCGYWERGTAGTLEDAQHDKLDLVCRKLGLQPGMRLLDVGCGWGSMAIHAARHYGVRAVGVTVSGQQCTLARARVAAAGVADRVEIRLQDYRDVTDGPYDAIASIGMSEHVGDAQFDTYLAGMARLLRPEGRLLNQAIASVAPLADPSHEPPNFVDRYVFPDGELLPLSRVQGAVERAGLETRDCESLREHYGLTLRHWVDNLRGSWAEATALAGPEQARIWLLYLAASAVSFERGRITVNQVLAVRPGDRGGSGMPSTREEWLGTVGHAPFDPAAGSAGNAAA</sequence>
<evidence type="ECO:0000313" key="7">
    <source>
        <dbReference type="EMBL" id="SDD63627.1"/>
    </source>
</evidence>
<keyword evidence="3" id="KW-0808">Transferase</keyword>
<proteinExistence type="inferred from homology"/>
<dbReference type="SMART" id="SM00828">
    <property type="entry name" value="PKS_MT"/>
    <property type="match status" value="1"/>
</dbReference>
<keyword evidence="8" id="KW-1185">Reference proteome</keyword>
<accession>A0A1G6WEF5</accession>
<dbReference type="GO" id="GO:0008610">
    <property type="term" value="P:lipid biosynthetic process"/>
    <property type="evidence" value="ECO:0007669"/>
    <property type="project" value="InterPro"/>
</dbReference>
<organism evidence="7 8">
    <name type="scientific">Rhodococcus tukisamuensis</name>
    <dbReference type="NCBI Taxonomy" id="168276"/>
    <lineage>
        <taxon>Bacteria</taxon>
        <taxon>Bacillati</taxon>
        <taxon>Actinomycetota</taxon>
        <taxon>Actinomycetes</taxon>
        <taxon>Mycobacteriales</taxon>
        <taxon>Nocardiaceae</taxon>
        <taxon>Rhodococcus</taxon>
    </lineage>
</organism>
<keyword evidence="5" id="KW-0443">Lipid metabolism</keyword>
<evidence type="ECO:0000256" key="5">
    <source>
        <dbReference type="ARBA" id="ARBA00023098"/>
    </source>
</evidence>
<dbReference type="Pfam" id="PF02353">
    <property type="entry name" value="CMAS"/>
    <property type="match status" value="1"/>
</dbReference>
<dbReference type="PIRSF" id="PIRSF003085">
    <property type="entry name" value="CMAS"/>
    <property type="match status" value="1"/>
</dbReference>
<keyword evidence="2" id="KW-0489">Methyltransferase</keyword>
<dbReference type="InterPro" id="IPR029063">
    <property type="entry name" value="SAM-dependent_MTases_sf"/>
</dbReference>
<dbReference type="Proteomes" id="UP000199417">
    <property type="component" value="Unassembled WGS sequence"/>
</dbReference>
<keyword evidence="4" id="KW-0949">S-adenosyl-L-methionine</keyword>
<dbReference type="InterPro" id="IPR020803">
    <property type="entry name" value="MeTfrase_dom"/>
</dbReference>
<name>A0A1G6WEF5_9NOCA</name>
<dbReference type="InterPro" id="IPR003333">
    <property type="entry name" value="CMAS"/>
</dbReference>
<evidence type="ECO:0000256" key="3">
    <source>
        <dbReference type="ARBA" id="ARBA00022679"/>
    </source>
</evidence>
<gene>
    <name evidence="7" type="ORF">SAMN05444580_105323</name>
</gene>
<evidence type="ECO:0000256" key="1">
    <source>
        <dbReference type="ARBA" id="ARBA00010815"/>
    </source>
</evidence>
<evidence type="ECO:0000256" key="4">
    <source>
        <dbReference type="ARBA" id="ARBA00022691"/>
    </source>
</evidence>
<dbReference type="GO" id="GO:0032259">
    <property type="term" value="P:methylation"/>
    <property type="evidence" value="ECO:0007669"/>
    <property type="project" value="UniProtKB-KW"/>
</dbReference>
<dbReference type="GO" id="GO:0008168">
    <property type="term" value="F:methyltransferase activity"/>
    <property type="evidence" value="ECO:0007669"/>
    <property type="project" value="UniProtKB-KW"/>
</dbReference>
<feature type="domain" description="Polyketide synthase-like methyltransferase" evidence="6">
    <location>
        <begin position="161"/>
        <end position="420"/>
    </location>
</feature>
<dbReference type="AlphaFoldDB" id="A0A1G6WEF5"/>
<protein>
    <submittedName>
        <fullName evidence="7">Cyclopropane-fatty-acyl-phospholipid synthase</fullName>
    </submittedName>
</protein>
<evidence type="ECO:0000259" key="6">
    <source>
        <dbReference type="SMART" id="SM00828"/>
    </source>
</evidence>